<keyword evidence="2" id="KW-1185">Reference proteome</keyword>
<evidence type="ECO:0000313" key="2">
    <source>
        <dbReference type="Proteomes" id="UP000798662"/>
    </source>
</evidence>
<name>A0ACC3BK94_PYRYE</name>
<protein>
    <submittedName>
        <fullName evidence="1">Uncharacterized protein</fullName>
    </submittedName>
</protein>
<dbReference type="EMBL" id="CM020618">
    <property type="protein sequence ID" value="KAK1858409.1"/>
    <property type="molecule type" value="Genomic_DNA"/>
</dbReference>
<proteinExistence type="predicted"/>
<gene>
    <name evidence="1" type="ORF">I4F81_001014</name>
</gene>
<reference evidence="1" key="1">
    <citation type="submission" date="2019-11" db="EMBL/GenBank/DDBJ databases">
        <title>Nori genome reveals adaptations in red seaweeds to the harsh intertidal environment.</title>
        <authorList>
            <person name="Wang D."/>
            <person name="Mao Y."/>
        </authorList>
    </citation>
    <scope>NUCLEOTIDE SEQUENCE</scope>
    <source>
        <tissue evidence="1">Gametophyte</tissue>
    </source>
</reference>
<evidence type="ECO:0000313" key="1">
    <source>
        <dbReference type="EMBL" id="KAK1858409.1"/>
    </source>
</evidence>
<dbReference type="Proteomes" id="UP000798662">
    <property type="component" value="Chromosome 1"/>
</dbReference>
<organism evidence="1 2">
    <name type="scientific">Pyropia yezoensis</name>
    <name type="common">Susabi-nori</name>
    <name type="synonym">Porphyra yezoensis</name>
    <dbReference type="NCBI Taxonomy" id="2788"/>
    <lineage>
        <taxon>Eukaryota</taxon>
        <taxon>Rhodophyta</taxon>
        <taxon>Bangiophyceae</taxon>
        <taxon>Bangiales</taxon>
        <taxon>Bangiaceae</taxon>
        <taxon>Pyropia</taxon>
    </lineage>
</organism>
<accession>A0ACC3BK94</accession>
<sequence>MGNGGGVCGGGGGRQQPQQRWWCSVASAPPRTPRWRYKRAARRGGGVGAAAIPIQAIHLRAAWCTGVSGKSGGGSRWSPALPPYSPVARSHTVRTLFLIRYLSLATMVVAGRRSLVVVGTAALGVLASVAAVGAAINAGKQCYCAVDKTTGGDCLREVSSKVCRPVTCERSYACVPSAKATHVCLARSVKSVLGCTGAMRSSRCKCAAGPPAKPTISLVPMQRTGRTGGTKCVAGKETHMKVSVEGKPLTCVAPMNVGSKTIPAAYSYVKAAQQTWATRDDALNMVFLSSRAKGYSGGQYVCMVMGNKARSTSSLKSKDRRAHSYFWLKKAASFVVADDPTRLDRRDTYYTSRSKTHLTVKQEWHDQYTDGYCFRVTSAMSAKFTNLKYVSGLAVWRGGRSYPSLGVQRFWSVRSSDVVRNKSAKWAYTTGGRVSYPYTKAKPASYGKRGVPAPPAPSIERVVVTPVKHPCCSPPLPLLVNMVAAARRSLVVVGAVALGMLAGVTSVSAAVKAGQQCFCAIDKATGGDCLREVSSKVCRPVTCERSYACVPPAKATHVCLARSVKSVLGCVGAMRSSRCKCAAGPPAKPTISLVPMQRTGRTGGTKCVAGKETHMKVSVEGKPLTCVAPMNVGSKTIPAAYSYVKAAQQTWATRDDALNMVFLSSRAKGYSGGQYVCMVMGNKARSTSSLKSKDRRAHSYFWLKKATSFVVADDPTRLDRRDTYYTSRSKTHLTVKQEWHDQYTDGYCFRVTSAMSAKFTNLKYVSGLAVWRGGRSYPSLGVQRFWSVRSSDVVRNKSVKWAYTTGGRVSYPYTKTKPASYGKRSVPAPPAPSIERVVVTPVCGC</sequence>
<comment type="caution">
    <text evidence="1">The sequence shown here is derived from an EMBL/GenBank/DDBJ whole genome shotgun (WGS) entry which is preliminary data.</text>
</comment>